<keyword evidence="3" id="KW-1185">Reference proteome</keyword>
<name>A0ABU4VGZ3_9ACTN</name>
<dbReference type="EMBL" id="JAXAVX010000002">
    <property type="protein sequence ID" value="MDX8151071.1"/>
    <property type="molecule type" value="Genomic_DNA"/>
</dbReference>
<proteinExistence type="predicted"/>
<gene>
    <name evidence="2" type="ORF">SK069_05665</name>
</gene>
<protein>
    <submittedName>
        <fullName evidence="2">Uncharacterized protein</fullName>
    </submittedName>
</protein>
<dbReference type="Proteomes" id="UP001277761">
    <property type="component" value="Unassembled WGS sequence"/>
</dbReference>
<evidence type="ECO:0000313" key="3">
    <source>
        <dbReference type="Proteomes" id="UP001277761"/>
    </source>
</evidence>
<feature type="region of interest" description="Disordered" evidence="1">
    <location>
        <begin position="267"/>
        <end position="310"/>
    </location>
</feature>
<evidence type="ECO:0000313" key="2">
    <source>
        <dbReference type="EMBL" id="MDX8151071.1"/>
    </source>
</evidence>
<organism evidence="2 3">
    <name type="scientific">Patulibacter brassicae</name>
    <dbReference type="NCBI Taxonomy" id="1705717"/>
    <lineage>
        <taxon>Bacteria</taxon>
        <taxon>Bacillati</taxon>
        <taxon>Actinomycetota</taxon>
        <taxon>Thermoleophilia</taxon>
        <taxon>Solirubrobacterales</taxon>
        <taxon>Patulibacteraceae</taxon>
        <taxon>Patulibacter</taxon>
    </lineage>
</organism>
<dbReference type="RefSeq" id="WP_319953224.1">
    <property type="nucleotide sequence ID" value="NZ_JAXAVX010000002.1"/>
</dbReference>
<sequence length="310" mass="33676">MSPIDYRVGDRVEGEVLGFRQWRVSPMLELRSASGSDVWTPGTNTARCRELARHAQYRADLDEQGRDPSAARALLALLVEEGPAEHPCPAPAGVDCDCGLYALHEPEWWYGEGGRWGGFVSLSSDDPDYVSGLVVGWGAVEVHHEGWRAEYARVAAIAVPSTVAARRTAVLARAVAADYGVPTVPQDDLQRIAGEFGRPVPEEHRPERPQRRLEYGILNSPGVGGFALSSRTGSLSPIMQMRQAIDAQATAAIKARAAVALLGRSIDVEKPEEPTKAAGPEVPAPVAKARRARPRYDPRHFVSKRKGGHR</sequence>
<accession>A0ABU4VGZ3</accession>
<reference evidence="2 3" key="1">
    <citation type="submission" date="2023-11" db="EMBL/GenBank/DDBJ databases">
        <authorList>
            <person name="Xu M."/>
            <person name="Jiang T."/>
        </authorList>
    </citation>
    <scope>NUCLEOTIDE SEQUENCE [LARGE SCALE GENOMIC DNA]</scope>
    <source>
        <strain evidence="2 3">SD</strain>
    </source>
</reference>
<comment type="caution">
    <text evidence="2">The sequence shown here is derived from an EMBL/GenBank/DDBJ whole genome shotgun (WGS) entry which is preliminary data.</text>
</comment>
<evidence type="ECO:0000256" key="1">
    <source>
        <dbReference type="SAM" id="MobiDB-lite"/>
    </source>
</evidence>
<feature type="compositionally biased region" description="Basic residues" evidence="1">
    <location>
        <begin position="301"/>
        <end position="310"/>
    </location>
</feature>